<organism evidence="2 3">
    <name type="scientific">Pleurodeles waltl</name>
    <name type="common">Iberian ribbed newt</name>
    <dbReference type="NCBI Taxonomy" id="8319"/>
    <lineage>
        <taxon>Eukaryota</taxon>
        <taxon>Metazoa</taxon>
        <taxon>Chordata</taxon>
        <taxon>Craniata</taxon>
        <taxon>Vertebrata</taxon>
        <taxon>Euteleostomi</taxon>
        <taxon>Amphibia</taxon>
        <taxon>Batrachia</taxon>
        <taxon>Caudata</taxon>
        <taxon>Salamandroidea</taxon>
        <taxon>Salamandridae</taxon>
        <taxon>Pleurodelinae</taxon>
        <taxon>Pleurodeles</taxon>
    </lineage>
</organism>
<evidence type="ECO:0000256" key="1">
    <source>
        <dbReference type="SAM" id="MobiDB-lite"/>
    </source>
</evidence>
<evidence type="ECO:0000313" key="3">
    <source>
        <dbReference type="Proteomes" id="UP001066276"/>
    </source>
</evidence>
<name>A0AAV7WU69_PLEWA</name>
<protein>
    <submittedName>
        <fullName evidence="2">Uncharacterized protein</fullName>
    </submittedName>
</protein>
<gene>
    <name evidence="2" type="ORF">NDU88_003233</name>
</gene>
<feature type="region of interest" description="Disordered" evidence="1">
    <location>
        <begin position="117"/>
        <end position="143"/>
    </location>
</feature>
<reference evidence="2" key="1">
    <citation type="journal article" date="2022" name="bioRxiv">
        <title>Sequencing and chromosome-scale assembly of the giantPleurodeles waltlgenome.</title>
        <authorList>
            <person name="Brown T."/>
            <person name="Elewa A."/>
            <person name="Iarovenko S."/>
            <person name="Subramanian E."/>
            <person name="Araus A.J."/>
            <person name="Petzold A."/>
            <person name="Susuki M."/>
            <person name="Suzuki K.-i.T."/>
            <person name="Hayashi T."/>
            <person name="Toyoda A."/>
            <person name="Oliveira C."/>
            <person name="Osipova E."/>
            <person name="Leigh N.D."/>
            <person name="Simon A."/>
            <person name="Yun M.H."/>
        </authorList>
    </citation>
    <scope>NUCLEOTIDE SEQUENCE</scope>
    <source>
        <strain evidence="2">20211129_DDA</strain>
        <tissue evidence="2">Liver</tissue>
    </source>
</reference>
<comment type="caution">
    <text evidence="2">The sequence shown here is derived from an EMBL/GenBank/DDBJ whole genome shotgun (WGS) entry which is preliminary data.</text>
</comment>
<dbReference type="EMBL" id="JANPWB010000001">
    <property type="protein sequence ID" value="KAJ1215625.1"/>
    <property type="molecule type" value="Genomic_DNA"/>
</dbReference>
<accession>A0AAV7WU69</accession>
<dbReference type="Proteomes" id="UP001066276">
    <property type="component" value="Chromosome 1_1"/>
</dbReference>
<keyword evidence="3" id="KW-1185">Reference proteome</keyword>
<sequence length="248" mass="28125">MRNTPDSKTGLSPHEILMGRAMGLPTVLANALVNITDDMVLDYCKGLADVVRSVSQQVEATTLPPIHDPGHNLRAGDWVVVRKHGRKTNKEDLGPDLCSLKTVQSLLGETRVETSRRASQSLSQLKQQENIVRGEPSQQQMNLRDNRSNFQTRKELRWIKVKVIRLLLNWLQVHQEKALQRKKKGLSSILKTILTEGALRGDKWPKSQVEKRKEVVVESTIEEEVDAMRKEDLSEGELNGDLKLKRRS</sequence>
<dbReference type="AlphaFoldDB" id="A0AAV7WU69"/>
<proteinExistence type="predicted"/>
<evidence type="ECO:0000313" key="2">
    <source>
        <dbReference type="EMBL" id="KAJ1215625.1"/>
    </source>
</evidence>